<dbReference type="SUPFAM" id="SSF56112">
    <property type="entry name" value="Protein kinase-like (PK-like)"/>
    <property type="match status" value="1"/>
</dbReference>
<dbReference type="CDD" id="cd14014">
    <property type="entry name" value="STKc_PknB_like"/>
    <property type="match status" value="1"/>
</dbReference>
<evidence type="ECO:0000256" key="5">
    <source>
        <dbReference type="ARBA" id="ARBA00022777"/>
    </source>
</evidence>
<dbReference type="EMBL" id="JAENJH010000011">
    <property type="protein sequence ID" value="MBK1788597.1"/>
    <property type="molecule type" value="Genomic_DNA"/>
</dbReference>
<name>A0A934QYR9_9PSEU</name>
<dbReference type="RefSeq" id="WP_200324688.1">
    <property type="nucleotide sequence ID" value="NZ_JAENJH010000011.1"/>
</dbReference>
<evidence type="ECO:0000256" key="6">
    <source>
        <dbReference type="ARBA" id="ARBA00022840"/>
    </source>
</evidence>
<dbReference type="PROSITE" id="PS00108">
    <property type="entry name" value="PROTEIN_KINASE_ST"/>
    <property type="match status" value="1"/>
</dbReference>
<dbReference type="GO" id="GO:0005524">
    <property type="term" value="F:ATP binding"/>
    <property type="evidence" value="ECO:0007669"/>
    <property type="project" value="UniProtKB-UniRule"/>
</dbReference>
<dbReference type="SMART" id="SM00220">
    <property type="entry name" value="S_TKc"/>
    <property type="match status" value="1"/>
</dbReference>
<keyword evidence="3" id="KW-0808">Transferase</keyword>
<accession>A0A934QYR9</accession>
<dbReference type="InterPro" id="IPR000719">
    <property type="entry name" value="Prot_kinase_dom"/>
</dbReference>
<evidence type="ECO:0000256" key="4">
    <source>
        <dbReference type="ARBA" id="ARBA00022741"/>
    </source>
</evidence>
<feature type="domain" description="Protein kinase" evidence="8">
    <location>
        <begin position="25"/>
        <end position="286"/>
    </location>
</feature>
<evidence type="ECO:0000313" key="10">
    <source>
        <dbReference type="Proteomes" id="UP000635245"/>
    </source>
</evidence>
<evidence type="ECO:0000256" key="1">
    <source>
        <dbReference type="ARBA" id="ARBA00012513"/>
    </source>
</evidence>
<keyword evidence="2 9" id="KW-0723">Serine/threonine-protein kinase</keyword>
<evidence type="ECO:0000256" key="3">
    <source>
        <dbReference type="ARBA" id="ARBA00022679"/>
    </source>
</evidence>
<dbReference type="PROSITE" id="PS00107">
    <property type="entry name" value="PROTEIN_KINASE_ATP"/>
    <property type="match status" value="1"/>
</dbReference>
<organism evidence="9 10">
    <name type="scientific">Prauserella cavernicola</name>
    <dbReference type="NCBI Taxonomy" id="2800127"/>
    <lineage>
        <taxon>Bacteria</taxon>
        <taxon>Bacillati</taxon>
        <taxon>Actinomycetota</taxon>
        <taxon>Actinomycetes</taxon>
        <taxon>Pseudonocardiales</taxon>
        <taxon>Pseudonocardiaceae</taxon>
        <taxon>Prauserella</taxon>
    </lineage>
</organism>
<dbReference type="InterPro" id="IPR011009">
    <property type="entry name" value="Kinase-like_dom_sf"/>
</dbReference>
<keyword evidence="5 9" id="KW-0418">Kinase</keyword>
<protein>
    <recommendedName>
        <fullName evidence="1">non-specific serine/threonine protein kinase</fullName>
        <ecNumber evidence="1">2.7.11.1</ecNumber>
    </recommendedName>
</protein>
<dbReference type="EC" id="2.7.11.1" evidence="1"/>
<dbReference type="Proteomes" id="UP000635245">
    <property type="component" value="Unassembled WGS sequence"/>
</dbReference>
<dbReference type="InterPro" id="IPR008271">
    <property type="entry name" value="Ser/Thr_kinase_AS"/>
</dbReference>
<keyword evidence="10" id="KW-1185">Reference proteome</keyword>
<dbReference type="Gene3D" id="1.10.510.10">
    <property type="entry name" value="Transferase(Phosphotransferase) domain 1"/>
    <property type="match status" value="1"/>
</dbReference>
<evidence type="ECO:0000259" key="8">
    <source>
        <dbReference type="PROSITE" id="PS50011"/>
    </source>
</evidence>
<dbReference type="PANTHER" id="PTHR43289">
    <property type="entry name" value="MITOGEN-ACTIVATED PROTEIN KINASE KINASE KINASE 20-RELATED"/>
    <property type="match status" value="1"/>
</dbReference>
<proteinExistence type="predicted"/>
<dbReference type="AlphaFoldDB" id="A0A934QYR9"/>
<comment type="caution">
    <text evidence="9">The sequence shown here is derived from an EMBL/GenBank/DDBJ whole genome shotgun (WGS) entry which is preliminary data.</text>
</comment>
<reference evidence="9" key="1">
    <citation type="submission" date="2020-12" db="EMBL/GenBank/DDBJ databases">
        <title>Prauserella sp. ASG 168, a novel actinomycete isolated from cave rock.</title>
        <authorList>
            <person name="Suriyachadkun C."/>
        </authorList>
    </citation>
    <scope>NUCLEOTIDE SEQUENCE</scope>
    <source>
        <strain evidence="9">ASG 168</strain>
    </source>
</reference>
<keyword evidence="4 7" id="KW-0547">Nucleotide-binding</keyword>
<dbReference type="Pfam" id="PF00069">
    <property type="entry name" value="Pkinase"/>
    <property type="match status" value="1"/>
</dbReference>
<dbReference type="GO" id="GO:0004674">
    <property type="term" value="F:protein serine/threonine kinase activity"/>
    <property type="evidence" value="ECO:0007669"/>
    <property type="project" value="UniProtKB-KW"/>
</dbReference>
<keyword evidence="6 7" id="KW-0067">ATP-binding</keyword>
<feature type="binding site" evidence="7">
    <location>
        <position position="54"/>
    </location>
    <ligand>
        <name>ATP</name>
        <dbReference type="ChEBI" id="CHEBI:30616"/>
    </ligand>
</feature>
<evidence type="ECO:0000313" key="9">
    <source>
        <dbReference type="EMBL" id="MBK1788597.1"/>
    </source>
</evidence>
<evidence type="ECO:0000256" key="7">
    <source>
        <dbReference type="PROSITE-ProRule" id="PRU10141"/>
    </source>
</evidence>
<dbReference type="PROSITE" id="PS50011">
    <property type="entry name" value="PROTEIN_KINASE_DOM"/>
    <property type="match status" value="1"/>
</dbReference>
<sequence>MTDEQLRQTQTTRAAAVPRVLAGRYRLLTELGRGGMGVVHRAEDTVIGRHVAIKELRLPDAADDAGVFQERVLREVRTGGKLNDPAVVTVYDVIADGDATFIVMELVEAPTLSTVVRSQGPLPPHQVALIGERVLAALQAAHNAGIVHRDVKPGNIMVGQNGRVKLTDFGIAQAVDDPRLTTSGMLVGSPAFMAPERVAGREALPASDLWSLGAALFFAVEGTLPFERSTTAATLHAIMNEVPYLTHAQGPLASAIMGMLISTPEARITAEQAKGLLAMAAQQPGYAPSTPPGGQHTAAYAGGQPPTMMGPPPTGFAPQPPPAPRRSTAARRALTVGGVLAAVALLAGGFFLGKPVWGPSVDDAMLPTLTYGRSGDMRSYYFSGSSYYCVNTPIGAGRSITSENWVDCDEDHDAQLYESAAAYGLSTEQDTVPASFPGDESLAAFAEAKCGMAFHSNRIRDESRPNLKYQAMVPSQGEWQRRMDGTDDPRRNVYCFVVPADGGRLNGFQTNQVD</sequence>
<dbReference type="PANTHER" id="PTHR43289:SF6">
    <property type="entry name" value="SERINE_THREONINE-PROTEIN KINASE NEKL-3"/>
    <property type="match status" value="1"/>
</dbReference>
<dbReference type="Gene3D" id="3.30.200.20">
    <property type="entry name" value="Phosphorylase Kinase, domain 1"/>
    <property type="match status" value="1"/>
</dbReference>
<gene>
    <name evidence="9" type="ORF">JHE00_30085</name>
</gene>
<dbReference type="InterPro" id="IPR017441">
    <property type="entry name" value="Protein_kinase_ATP_BS"/>
</dbReference>
<evidence type="ECO:0000256" key="2">
    <source>
        <dbReference type="ARBA" id="ARBA00022527"/>
    </source>
</evidence>